<keyword evidence="2 7" id="KW-0540">Nuclease</keyword>
<dbReference type="Gene3D" id="3.40.390.30">
    <property type="entry name" value="Metalloproteases ('zincins'), catalytic domain"/>
    <property type="match status" value="1"/>
</dbReference>
<dbReference type="NCBIfam" id="TIGR00043">
    <property type="entry name" value="rRNA maturation RNase YbeY"/>
    <property type="match status" value="1"/>
</dbReference>
<dbReference type="InterPro" id="IPR023091">
    <property type="entry name" value="MetalPrtase_cat_dom_sf_prd"/>
</dbReference>
<organism evidence="8 9">
    <name type="scientific">Altererythrobacter rubellus</name>
    <dbReference type="NCBI Taxonomy" id="2173831"/>
    <lineage>
        <taxon>Bacteria</taxon>
        <taxon>Pseudomonadati</taxon>
        <taxon>Pseudomonadota</taxon>
        <taxon>Alphaproteobacteria</taxon>
        <taxon>Sphingomonadales</taxon>
        <taxon>Erythrobacteraceae</taxon>
        <taxon>Altererythrobacter</taxon>
    </lineage>
</organism>
<keyword evidence="5 7" id="KW-0378">Hydrolase</keyword>
<comment type="function">
    <text evidence="7">Single strand-specific metallo-endoribonuclease involved in late-stage 70S ribosome quality control and in maturation of the 3' terminus of the 16S rRNA.</text>
</comment>
<keyword evidence="4 7" id="KW-0255">Endonuclease</keyword>
<dbReference type="GO" id="GO:0004521">
    <property type="term" value="F:RNA endonuclease activity"/>
    <property type="evidence" value="ECO:0007669"/>
    <property type="project" value="UniProtKB-UniRule"/>
</dbReference>
<gene>
    <name evidence="7 8" type="primary">ybeY</name>
    <name evidence="8" type="ORF">QQX03_05290</name>
</gene>
<evidence type="ECO:0000256" key="6">
    <source>
        <dbReference type="ARBA" id="ARBA00022833"/>
    </source>
</evidence>
<dbReference type="GO" id="GO:0005737">
    <property type="term" value="C:cytoplasm"/>
    <property type="evidence" value="ECO:0007669"/>
    <property type="project" value="UniProtKB-SubCell"/>
</dbReference>
<evidence type="ECO:0000256" key="3">
    <source>
        <dbReference type="ARBA" id="ARBA00022723"/>
    </source>
</evidence>
<comment type="subcellular location">
    <subcellularLocation>
        <location evidence="7">Cytoplasm</location>
    </subcellularLocation>
</comment>
<feature type="binding site" evidence="7">
    <location>
        <position position="120"/>
    </location>
    <ligand>
        <name>Zn(2+)</name>
        <dbReference type="ChEBI" id="CHEBI:29105"/>
        <note>catalytic</note>
    </ligand>
</feature>
<keyword evidence="6 7" id="KW-0862">Zinc</keyword>
<dbReference type="Pfam" id="PF02130">
    <property type="entry name" value="YbeY"/>
    <property type="match status" value="1"/>
</dbReference>
<dbReference type="PANTHER" id="PTHR46986">
    <property type="entry name" value="ENDORIBONUCLEASE YBEY, CHLOROPLASTIC"/>
    <property type="match status" value="1"/>
</dbReference>
<evidence type="ECO:0000256" key="4">
    <source>
        <dbReference type="ARBA" id="ARBA00022759"/>
    </source>
</evidence>
<protein>
    <recommendedName>
        <fullName evidence="7">Endoribonuclease YbeY</fullName>
        <ecNumber evidence="7">3.1.-.-</ecNumber>
    </recommendedName>
</protein>
<dbReference type="InterPro" id="IPR020549">
    <property type="entry name" value="YbeY_CS"/>
</dbReference>
<dbReference type="GO" id="GO:0008270">
    <property type="term" value="F:zinc ion binding"/>
    <property type="evidence" value="ECO:0007669"/>
    <property type="project" value="UniProtKB-UniRule"/>
</dbReference>
<dbReference type="PROSITE" id="PS01306">
    <property type="entry name" value="UPF0054"/>
    <property type="match status" value="1"/>
</dbReference>
<keyword evidence="7" id="KW-0698">rRNA processing</keyword>
<dbReference type="HAMAP" id="MF_00009">
    <property type="entry name" value="Endoribonucl_YbeY"/>
    <property type="match status" value="1"/>
</dbReference>
<sequence>MELDTDIDGWPSGDWEALAASAAQACGDNAPELANVRLSASLLFTSDEEVRTLNREWRGRDKPTNVLSFPMLTREELLDLAPDGPPVMLGDLALAYETCAREAGAKSIPLDHHAAHLIVHGLLHLAGYDHEISEEDADNMEALEIPILAKLGIADPYMDRD</sequence>
<dbReference type="EC" id="3.1.-.-" evidence="7"/>
<keyword evidence="7" id="KW-0963">Cytoplasm</keyword>
<evidence type="ECO:0000256" key="5">
    <source>
        <dbReference type="ARBA" id="ARBA00022801"/>
    </source>
</evidence>
<dbReference type="PANTHER" id="PTHR46986:SF1">
    <property type="entry name" value="ENDORIBONUCLEASE YBEY, CHLOROPLASTIC"/>
    <property type="match status" value="1"/>
</dbReference>
<feature type="binding site" evidence="7">
    <location>
        <position position="130"/>
    </location>
    <ligand>
        <name>Zn(2+)</name>
        <dbReference type="ChEBI" id="CHEBI:29105"/>
        <note>catalytic</note>
    </ligand>
</feature>
<dbReference type="InterPro" id="IPR002036">
    <property type="entry name" value="YbeY"/>
</dbReference>
<comment type="cofactor">
    <cofactor evidence="7">
        <name>Zn(2+)</name>
        <dbReference type="ChEBI" id="CHEBI:29105"/>
    </cofactor>
    <text evidence="7">Binds 1 zinc ion.</text>
</comment>
<evidence type="ECO:0000256" key="7">
    <source>
        <dbReference type="HAMAP-Rule" id="MF_00009"/>
    </source>
</evidence>
<comment type="similarity">
    <text evidence="1 7">Belongs to the endoribonuclease YbeY family.</text>
</comment>
<keyword evidence="3 7" id="KW-0479">Metal-binding</keyword>
<dbReference type="RefSeq" id="WP_285976820.1">
    <property type="nucleotide sequence ID" value="NZ_CP127221.1"/>
</dbReference>
<reference evidence="8 9" key="1">
    <citation type="submission" date="2023-06" db="EMBL/GenBank/DDBJ databases">
        <title>Altererythrobacter rubellus NBRC 112769 genome.</title>
        <authorList>
            <person name="Zhang K."/>
        </authorList>
    </citation>
    <scope>NUCLEOTIDE SEQUENCE [LARGE SCALE GENOMIC DNA]</scope>
    <source>
        <strain evidence="8 9">NBRC 112769</strain>
    </source>
</reference>
<dbReference type="Proteomes" id="UP001231445">
    <property type="component" value="Chromosome"/>
</dbReference>
<dbReference type="SUPFAM" id="SSF55486">
    <property type="entry name" value="Metalloproteases ('zincins'), catalytic domain"/>
    <property type="match status" value="1"/>
</dbReference>
<dbReference type="GO" id="GO:0004222">
    <property type="term" value="F:metalloendopeptidase activity"/>
    <property type="evidence" value="ECO:0007669"/>
    <property type="project" value="InterPro"/>
</dbReference>
<dbReference type="KEGG" id="arue:QQX03_05290"/>
<evidence type="ECO:0000256" key="2">
    <source>
        <dbReference type="ARBA" id="ARBA00022722"/>
    </source>
</evidence>
<keyword evidence="9" id="KW-1185">Reference proteome</keyword>
<dbReference type="AlphaFoldDB" id="A0A9Y2B6S8"/>
<accession>A0A9Y2B6S8</accession>
<proteinExistence type="inferred from homology"/>
<keyword evidence="7" id="KW-0690">Ribosome biogenesis</keyword>
<feature type="binding site" evidence="7">
    <location>
        <position position="124"/>
    </location>
    <ligand>
        <name>Zn(2+)</name>
        <dbReference type="ChEBI" id="CHEBI:29105"/>
        <note>catalytic</note>
    </ligand>
</feature>
<evidence type="ECO:0000313" key="9">
    <source>
        <dbReference type="Proteomes" id="UP001231445"/>
    </source>
</evidence>
<dbReference type="GO" id="GO:0006364">
    <property type="term" value="P:rRNA processing"/>
    <property type="evidence" value="ECO:0007669"/>
    <property type="project" value="UniProtKB-UniRule"/>
</dbReference>
<evidence type="ECO:0000256" key="1">
    <source>
        <dbReference type="ARBA" id="ARBA00010875"/>
    </source>
</evidence>
<dbReference type="EMBL" id="CP127221">
    <property type="protein sequence ID" value="WIW96514.1"/>
    <property type="molecule type" value="Genomic_DNA"/>
</dbReference>
<name>A0A9Y2B6S8_9SPHN</name>
<evidence type="ECO:0000313" key="8">
    <source>
        <dbReference type="EMBL" id="WIW96514.1"/>
    </source>
</evidence>